<feature type="transmembrane region" description="Helical" evidence="6">
    <location>
        <begin position="316"/>
        <end position="339"/>
    </location>
</feature>
<keyword evidence="9" id="KW-1185">Reference proteome</keyword>
<dbReference type="Pfam" id="PF07690">
    <property type="entry name" value="MFS_1"/>
    <property type="match status" value="1"/>
</dbReference>
<keyword evidence="4 6" id="KW-1133">Transmembrane helix</keyword>
<dbReference type="GO" id="GO:0016020">
    <property type="term" value="C:membrane"/>
    <property type="evidence" value="ECO:0007669"/>
    <property type="project" value="UniProtKB-SubCell"/>
</dbReference>
<feature type="transmembrane region" description="Helical" evidence="6">
    <location>
        <begin position="173"/>
        <end position="193"/>
    </location>
</feature>
<evidence type="ECO:0000259" key="7">
    <source>
        <dbReference type="PROSITE" id="PS50850"/>
    </source>
</evidence>
<dbReference type="CDD" id="cd17328">
    <property type="entry name" value="MFS_spinster_like"/>
    <property type="match status" value="1"/>
</dbReference>
<reference evidence="8 9" key="1">
    <citation type="submission" date="2020-08" db="EMBL/GenBank/DDBJ databases">
        <title>Genomic Encyclopedia of Type Strains, Phase IV (KMG-IV): sequencing the most valuable type-strain genomes for metagenomic binning, comparative biology and taxonomic classification.</title>
        <authorList>
            <person name="Goeker M."/>
        </authorList>
    </citation>
    <scope>NUCLEOTIDE SEQUENCE [LARGE SCALE GENOMIC DNA]</scope>
    <source>
        <strain evidence="8 9">DSM 27057</strain>
    </source>
</reference>
<feature type="transmembrane region" description="Helical" evidence="6">
    <location>
        <begin position="351"/>
        <end position="371"/>
    </location>
</feature>
<dbReference type="InterPro" id="IPR020846">
    <property type="entry name" value="MFS_dom"/>
</dbReference>
<dbReference type="PANTHER" id="PTHR23505">
    <property type="entry name" value="SPINSTER"/>
    <property type="match status" value="1"/>
</dbReference>
<feature type="transmembrane region" description="Helical" evidence="6">
    <location>
        <begin position="289"/>
        <end position="310"/>
    </location>
</feature>
<feature type="transmembrane region" description="Helical" evidence="6">
    <location>
        <begin position="16"/>
        <end position="36"/>
    </location>
</feature>
<dbReference type="GO" id="GO:0022857">
    <property type="term" value="F:transmembrane transporter activity"/>
    <property type="evidence" value="ECO:0007669"/>
    <property type="project" value="InterPro"/>
</dbReference>
<dbReference type="InterPro" id="IPR036259">
    <property type="entry name" value="MFS_trans_sf"/>
</dbReference>
<feature type="domain" description="Major facilitator superfamily (MFS) profile" evidence="7">
    <location>
        <begin position="18"/>
        <end position="413"/>
    </location>
</feature>
<dbReference type="RefSeq" id="WP_183625075.1">
    <property type="nucleotide sequence ID" value="NZ_JACIDX010000007.1"/>
</dbReference>
<dbReference type="EMBL" id="JACIDX010000007">
    <property type="protein sequence ID" value="MBB3955062.1"/>
    <property type="molecule type" value="Genomic_DNA"/>
</dbReference>
<dbReference type="AlphaFoldDB" id="A0A7W6G7K6"/>
<feature type="transmembrane region" description="Helical" evidence="6">
    <location>
        <begin position="220"/>
        <end position="240"/>
    </location>
</feature>
<dbReference type="InterPro" id="IPR011701">
    <property type="entry name" value="MFS"/>
</dbReference>
<organism evidence="8 9">
    <name type="scientific">Novosphingobium sediminicola</name>
    <dbReference type="NCBI Taxonomy" id="563162"/>
    <lineage>
        <taxon>Bacteria</taxon>
        <taxon>Pseudomonadati</taxon>
        <taxon>Pseudomonadota</taxon>
        <taxon>Alphaproteobacteria</taxon>
        <taxon>Sphingomonadales</taxon>
        <taxon>Sphingomonadaceae</taxon>
        <taxon>Novosphingobium</taxon>
    </lineage>
</organism>
<feature type="transmembrane region" description="Helical" evidence="6">
    <location>
        <begin position="391"/>
        <end position="413"/>
    </location>
</feature>
<dbReference type="PANTHER" id="PTHR23505:SF79">
    <property type="entry name" value="PROTEIN SPINSTER"/>
    <property type="match status" value="1"/>
</dbReference>
<accession>A0A7W6G7K6</accession>
<evidence type="ECO:0000256" key="3">
    <source>
        <dbReference type="ARBA" id="ARBA00022692"/>
    </source>
</evidence>
<protein>
    <submittedName>
        <fullName evidence="8">Putative MFS family arabinose efflux permease</fullName>
    </submittedName>
</protein>
<proteinExistence type="predicted"/>
<evidence type="ECO:0000256" key="6">
    <source>
        <dbReference type="SAM" id="Phobius"/>
    </source>
</evidence>
<evidence type="ECO:0000313" key="8">
    <source>
        <dbReference type="EMBL" id="MBB3955062.1"/>
    </source>
</evidence>
<feature type="transmembrane region" description="Helical" evidence="6">
    <location>
        <begin position="143"/>
        <end position="167"/>
    </location>
</feature>
<dbReference type="Gene3D" id="1.20.1250.20">
    <property type="entry name" value="MFS general substrate transporter like domains"/>
    <property type="match status" value="2"/>
</dbReference>
<evidence type="ECO:0000256" key="4">
    <source>
        <dbReference type="ARBA" id="ARBA00022989"/>
    </source>
</evidence>
<sequence>MSEPATGREPVTKKPIFVLAMLLVVYTFNFIDRQIFGILAGPIKADLHLNDTELGVLGGFAFALLYSTMGLPLAWLADKRGRTPVIAASLAVWSAFTALCGVVSGFWSMFVCRLGVGVGEAGGVAPSYALISDAFPPHQRARAMAVYSLGIPLGSAAGILLGGYVAAVVNWRAAFLGVGLAGLVFTPLFALLVRDPPRPDTVKAPAMIEVLRILAVKRSFWLLAFGASSSSMMGYGLAFWLPSLMRRSFGLGLVETSHFFGLLLLIGGTVGVMAGGIFADWLGGRSRAAYALLPAVSFLLGAPLFAAGLYTGSAQITFWLFLLPQALVYLWLSPVLTAVQHLVPAPMRATASASFLLINNLIGAGLGSLTIGRLSDWLTPTYGDDALRHAILLGLGFYLLAAVLMMAGGRFLAREWVD</sequence>
<evidence type="ECO:0000256" key="2">
    <source>
        <dbReference type="ARBA" id="ARBA00022448"/>
    </source>
</evidence>
<dbReference type="InterPro" id="IPR044770">
    <property type="entry name" value="MFS_spinster-like"/>
</dbReference>
<dbReference type="SUPFAM" id="SSF103473">
    <property type="entry name" value="MFS general substrate transporter"/>
    <property type="match status" value="1"/>
</dbReference>
<keyword evidence="3 6" id="KW-0812">Transmembrane</keyword>
<feature type="transmembrane region" description="Helical" evidence="6">
    <location>
        <begin position="260"/>
        <end position="282"/>
    </location>
</feature>
<evidence type="ECO:0000313" key="9">
    <source>
        <dbReference type="Proteomes" id="UP000548867"/>
    </source>
</evidence>
<evidence type="ECO:0000256" key="5">
    <source>
        <dbReference type="ARBA" id="ARBA00023136"/>
    </source>
</evidence>
<keyword evidence="5 6" id="KW-0472">Membrane</keyword>
<name>A0A7W6G7K6_9SPHN</name>
<gene>
    <name evidence="8" type="ORF">GGR38_002014</name>
</gene>
<comment type="caution">
    <text evidence="8">The sequence shown here is derived from an EMBL/GenBank/DDBJ whole genome shotgun (WGS) entry which is preliminary data.</text>
</comment>
<dbReference type="Proteomes" id="UP000548867">
    <property type="component" value="Unassembled WGS sequence"/>
</dbReference>
<feature type="transmembrane region" description="Helical" evidence="6">
    <location>
        <begin position="56"/>
        <end position="77"/>
    </location>
</feature>
<dbReference type="PROSITE" id="PS50850">
    <property type="entry name" value="MFS"/>
    <property type="match status" value="1"/>
</dbReference>
<comment type="subcellular location">
    <subcellularLocation>
        <location evidence="1">Membrane</location>
        <topology evidence="1">Multi-pass membrane protein</topology>
    </subcellularLocation>
</comment>
<keyword evidence="2" id="KW-0813">Transport</keyword>
<feature type="transmembrane region" description="Helical" evidence="6">
    <location>
        <begin position="84"/>
        <end position="107"/>
    </location>
</feature>
<evidence type="ECO:0000256" key="1">
    <source>
        <dbReference type="ARBA" id="ARBA00004141"/>
    </source>
</evidence>